<proteinExistence type="predicted"/>
<evidence type="ECO:0000313" key="3">
    <source>
        <dbReference type="EnsemblFungi" id="EJT82324"/>
    </source>
</evidence>
<evidence type="ECO:0000313" key="2">
    <source>
        <dbReference type="EMBL" id="EJT82324.1"/>
    </source>
</evidence>
<gene>
    <name evidence="3" type="primary">20342756</name>
    <name evidence="2" type="ORF">GGTG_02298</name>
</gene>
<dbReference type="HOGENOM" id="CLU_631675_0_0_1"/>
<feature type="signal peptide" evidence="1">
    <location>
        <begin position="1"/>
        <end position="20"/>
    </location>
</feature>
<reference evidence="2" key="2">
    <citation type="submission" date="2010-07" db="EMBL/GenBank/DDBJ databases">
        <authorList>
            <consortium name="The Broad Institute Genome Sequencing Platform"/>
            <consortium name="Broad Institute Genome Sequencing Center for Infectious Disease"/>
            <person name="Ma L.-J."/>
            <person name="Dead R."/>
            <person name="Young S."/>
            <person name="Zeng Q."/>
            <person name="Koehrsen M."/>
            <person name="Alvarado L."/>
            <person name="Berlin A."/>
            <person name="Chapman S.B."/>
            <person name="Chen Z."/>
            <person name="Freedman E."/>
            <person name="Gellesch M."/>
            <person name="Goldberg J."/>
            <person name="Griggs A."/>
            <person name="Gujja S."/>
            <person name="Heilman E.R."/>
            <person name="Heiman D."/>
            <person name="Hepburn T."/>
            <person name="Howarth C."/>
            <person name="Jen D."/>
            <person name="Larson L."/>
            <person name="Mehta T."/>
            <person name="Neiman D."/>
            <person name="Pearson M."/>
            <person name="Roberts A."/>
            <person name="Saif S."/>
            <person name="Shea T."/>
            <person name="Shenoy N."/>
            <person name="Sisk P."/>
            <person name="Stolte C."/>
            <person name="Sykes S."/>
            <person name="Walk T."/>
            <person name="White J."/>
            <person name="Yandava C."/>
            <person name="Haas B."/>
            <person name="Nusbaum C."/>
            <person name="Birren B."/>
        </authorList>
    </citation>
    <scope>NUCLEOTIDE SEQUENCE</scope>
    <source>
        <strain evidence="2">R3-111a-1</strain>
    </source>
</reference>
<accession>J3NLZ3</accession>
<name>J3NLZ3_GAET3</name>
<reference evidence="3" key="4">
    <citation type="journal article" date="2015" name="G3 (Bethesda)">
        <title>Genome sequences of three phytopathogenic species of the Magnaporthaceae family of fungi.</title>
        <authorList>
            <person name="Okagaki L.H."/>
            <person name="Nunes C.C."/>
            <person name="Sailsbery J."/>
            <person name="Clay B."/>
            <person name="Brown D."/>
            <person name="John T."/>
            <person name="Oh Y."/>
            <person name="Young N."/>
            <person name="Fitzgerald M."/>
            <person name="Haas B.J."/>
            <person name="Zeng Q."/>
            <person name="Young S."/>
            <person name="Adiconis X."/>
            <person name="Fan L."/>
            <person name="Levin J.Z."/>
            <person name="Mitchell T.K."/>
            <person name="Okubara P.A."/>
            <person name="Farman M.L."/>
            <person name="Kohn L.M."/>
            <person name="Birren B."/>
            <person name="Ma L.-J."/>
            <person name="Dean R.A."/>
        </authorList>
    </citation>
    <scope>NUCLEOTIDE SEQUENCE</scope>
    <source>
        <strain evidence="3">R3-111a-1</strain>
    </source>
</reference>
<keyword evidence="1" id="KW-0732">Signal</keyword>
<dbReference type="EnsemblFungi" id="EJT82324">
    <property type="protein sequence ID" value="EJT82324"/>
    <property type="gene ID" value="GGTG_02298"/>
</dbReference>
<reference evidence="3" key="5">
    <citation type="submission" date="2018-04" db="UniProtKB">
        <authorList>
            <consortium name="EnsemblFungi"/>
        </authorList>
    </citation>
    <scope>IDENTIFICATION</scope>
    <source>
        <strain evidence="3">R3-111a-1</strain>
    </source>
</reference>
<dbReference type="RefSeq" id="XP_009218333.1">
    <property type="nucleotide sequence ID" value="XM_009220069.1"/>
</dbReference>
<keyword evidence="4" id="KW-1185">Reference proteome</keyword>
<dbReference type="GeneID" id="20342756"/>
<evidence type="ECO:0000256" key="1">
    <source>
        <dbReference type="SAM" id="SignalP"/>
    </source>
</evidence>
<organism evidence="2">
    <name type="scientific">Gaeumannomyces tritici (strain R3-111a-1)</name>
    <name type="common">Wheat and barley take-all root rot fungus</name>
    <name type="synonym">Gaeumannomyces graminis var. tritici</name>
    <dbReference type="NCBI Taxonomy" id="644352"/>
    <lineage>
        <taxon>Eukaryota</taxon>
        <taxon>Fungi</taxon>
        <taxon>Dikarya</taxon>
        <taxon>Ascomycota</taxon>
        <taxon>Pezizomycotina</taxon>
        <taxon>Sordariomycetes</taxon>
        <taxon>Sordariomycetidae</taxon>
        <taxon>Magnaporthales</taxon>
        <taxon>Magnaporthaceae</taxon>
        <taxon>Gaeumannomyces</taxon>
    </lineage>
</organism>
<dbReference type="AlphaFoldDB" id="J3NLZ3"/>
<reference evidence="2" key="3">
    <citation type="submission" date="2010-09" db="EMBL/GenBank/DDBJ databases">
        <title>Annotation of Gaeumannomyces graminis var. tritici R3-111a-1.</title>
        <authorList>
            <consortium name="The Broad Institute Genome Sequencing Platform"/>
            <person name="Ma L.-J."/>
            <person name="Dead R."/>
            <person name="Young S.K."/>
            <person name="Zeng Q."/>
            <person name="Gargeya S."/>
            <person name="Fitzgerald M."/>
            <person name="Haas B."/>
            <person name="Abouelleil A."/>
            <person name="Alvarado L."/>
            <person name="Arachchi H.M."/>
            <person name="Berlin A."/>
            <person name="Brown A."/>
            <person name="Chapman S.B."/>
            <person name="Chen Z."/>
            <person name="Dunbar C."/>
            <person name="Freedman E."/>
            <person name="Gearin G."/>
            <person name="Gellesch M."/>
            <person name="Goldberg J."/>
            <person name="Griggs A."/>
            <person name="Gujja S."/>
            <person name="Heiman D."/>
            <person name="Howarth C."/>
            <person name="Larson L."/>
            <person name="Lui A."/>
            <person name="MacDonald P.J.P."/>
            <person name="Mehta T."/>
            <person name="Montmayeur A."/>
            <person name="Murphy C."/>
            <person name="Neiman D."/>
            <person name="Pearson M."/>
            <person name="Priest M."/>
            <person name="Roberts A."/>
            <person name="Saif S."/>
            <person name="Shea T."/>
            <person name="Shenoy N."/>
            <person name="Sisk P."/>
            <person name="Stolte C."/>
            <person name="Sykes S."/>
            <person name="Yandava C."/>
            <person name="Wortman J."/>
            <person name="Nusbaum C."/>
            <person name="Birren B."/>
        </authorList>
    </citation>
    <scope>NUCLEOTIDE SEQUENCE</scope>
    <source>
        <strain evidence="2">R3-111a-1</strain>
    </source>
</reference>
<dbReference type="VEuPathDB" id="FungiDB:GGTG_02298"/>
<evidence type="ECO:0000313" key="4">
    <source>
        <dbReference type="Proteomes" id="UP000006039"/>
    </source>
</evidence>
<sequence>MSSTLVKAVVLGVFWSPLLAAPALAGPAAFPGLLMTREDAFSPDMLPPDLITIGDEPPARPAPRCARPCGPHQVCVNSVAFGPVCAANKNLNSTSAPAARSLSPRSETLQSRNPLIFVAEHFAGMALDMAFGAIVGGEVDVVAEFEKIAEKMVEQIKGIINEALTASWEARDKKCALNILQSISEYARTYTSNTDSSNIGNDLTTIKGIMGDNECNVNLMLRNLNDPAYSVHATPFWILMASAKLGLWQERIFLQSLLVPLCTVPHCAQNLQIFKDSYKADAAAFYATLQDTFYRKAYYAMLNTGGAILYKDWVDEDCIKKNAIGVCIEYDYEVACHGDYFFNWPGQAREVVYTVSSQAVRSSEDSAKSACWKDLDPKLLSFRDEAFLHYLVLNSRPGTTILSPEYNNIRSLWQHIATKGTHEGWVPCASNITP</sequence>
<dbReference type="EMBL" id="GL385395">
    <property type="protein sequence ID" value="EJT82324.1"/>
    <property type="molecule type" value="Genomic_DNA"/>
</dbReference>
<reference evidence="4" key="1">
    <citation type="submission" date="2010-07" db="EMBL/GenBank/DDBJ databases">
        <title>The genome sequence of Gaeumannomyces graminis var. tritici strain R3-111a-1.</title>
        <authorList>
            <consortium name="The Broad Institute Genome Sequencing Platform"/>
            <person name="Ma L.-J."/>
            <person name="Dead R."/>
            <person name="Young S."/>
            <person name="Zeng Q."/>
            <person name="Koehrsen M."/>
            <person name="Alvarado L."/>
            <person name="Berlin A."/>
            <person name="Chapman S.B."/>
            <person name="Chen Z."/>
            <person name="Freedman E."/>
            <person name="Gellesch M."/>
            <person name="Goldberg J."/>
            <person name="Griggs A."/>
            <person name="Gujja S."/>
            <person name="Heilman E.R."/>
            <person name="Heiman D."/>
            <person name="Hepburn T."/>
            <person name="Howarth C."/>
            <person name="Jen D."/>
            <person name="Larson L."/>
            <person name="Mehta T."/>
            <person name="Neiman D."/>
            <person name="Pearson M."/>
            <person name="Roberts A."/>
            <person name="Saif S."/>
            <person name="Shea T."/>
            <person name="Shenoy N."/>
            <person name="Sisk P."/>
            <person name="Stolte C."/>
            <person name="Sykes S."/>
            <person name="Walk T."/>
            <person name="White J."/>
            <person name="Yandava C."/>
            <person name="Haas B."/>
            <person name="Nusbaum C."/>
            <person name="Birren B."/>
        </authorList>
    </citation>
    <scope>NUCLEOTIDE SEQUENCE [LARGE SCALE GENOMIC DNA]</scope>
    <source>
        <strain evidence="4">R3-111a-1</strain>
    </source>
</reference>
<feature type="chain" id="PRO_5015094246" evidence="1">
    <location>
        <begin position="21"/>
        <end position="434"/>
    </location>
</feature>
<dbReference type="Proteomes" id="UP000006039">
    <property type="component" value="Unassembled WGS sequence"/>
</dbReference>
<protein>
    <submittedName>
        <fullName evidence="2 3">Uncharacterized protein</fullName>
    </submittedName>
</protein>